<dbReference type="InParanoid" id="A0A059D951"/>
<organism evidence="1">
    <name type="scientific">Eucalyptus grandis</name>
    <name type="common">Flooded gum</name>
    <dbReference type="NCBI Taxonomy" id="71139"/>
    <lineage>
        <taxon>Eukaryota</taxon>
        <taxon>Viridiplantae</taxon>
        <taxon>Streptophyta</taxon>
        <taxon>Embryophyta</taxon>
        <taxon>Tracheophyta</taxon>
        <taxon>Spermatophyta</taxon>
        <taxon>Magnoliopsida</taxon>
        <taxon>eudicotyledons</taxon>
        <taxon>Gunneridae</taxon>
        <taxon>Pentapetalae</taxon>
        <taxon>rosids</taxon>
        <taxon>malvids</taxon>
        <taxon>Myrtales</taxon>
        <taxon>Myrtaceae</taxon>
        <taxon>Myrtoideae</taxon>
        <taxon>Eucalypteae</taxon>
        <taxon>Eucalyptus</taxon>
    </lineage>
</organism>
<accession>A0A059D951</accession>
<reference evidence="1" key="1">
    <citation type="submission" date="2013-07" db="EMBL/GenBank/DDBJ databases">
        <title>The genome of Eucalyptus grandis.</title>
        <authorList>
            <person name="Schmutz J."/>
            <person name="Hayes R."/>
            <person name="Myburg A."/>
            <person name="Tuskan G."/>
            <person name="Grattapaglia D."/>
            <person name="Rokhsar D.S."/>
        </authorList>
    </citation>
    <scope>NUCLEOTIDE SEQUENCE</scope>
    <source>
        <tissue evidence="1">Leaf extractions</tissue>
    </source>
</reference>
<dbReference type="EMBL" id="KK198754">
    <property type="protein sequence ID" value="KCW86916.1"/>
    <property type="molecule type" value="Genomic_DNA"/>
</dbReference>
<dbReference type="Gramene" id="KCW86916">
    <property type="protein sequence ID" value="KCW86916"/>
    <property type="gene ID" value="EUGRSUZ_B03493"/>
</dbReference>
<dbReference type="AlphaFoldDB" id="A0A059D951"/>
<proteinExistence type="predicted"/>
<name>A0A059D951_EUCGR</name>
<protein>
    <submittedName>
        <fullName evidence="1">Uncharacterized protein</fullName>
    </submittedName>
</protein>
<gene>
    <name evidence="1" type="ORF">EUGRSUZ_B03493</name>
</gene>
<sequence>MRHSRILYAHAKTRNCSGNRYERDEISFGRELAATNAKSRAKSSYGAPWRVWCANSTRKETSAWEQLRISCCPRDESETDRGAKMTGRDSFVPYQWLRIGRGANQCRWTVPD</sequence>
<evidence type="ECO:0000313" key="1">
    <source>
        <dbReference type="EMBL" id="KCW86916.1"/>
    </source>
</evidence>